<dbReference type="EMBL" id="AKNW01000010">
    <property type="protein sequence ID" value="EJB35384.1"/>
    <property type="molecule type" value="Genomic_DNA"/>
</dbReference>
<evidence type="ECO:0000313" key="2">
    <source>
        <dbReference type="EMBL" id="EJB35384.1"/>
    </source>
</evidence>
<proteinExistence type="predicted"/>
<dbReference type="AlphaFoldDB" id="I9QQP7"/>
<reference evidence="2 3" key="1">
    <citation type="submission" date="2012-04" db="EMBL/GenBank/DDBJ databases">
        <title>Genome sequence of Helicobacter pylori NQ4044.</title>
        <authorList>
            <person name="Blanchard T.G."/>
            <person name="Czinn S.J."/>
            <person name="McCracken C."/>
            <person name="Abolude K."/>
            <person name="Maroo A."/>
            <person name="Santana-Cruz I."/>
            <person name="Tallon L.J."/>
            <person name="Ficke F.W.F."/>
        </authorList>
    </citation>
    <scope>NUCLEOTIDE SEQUENCE [LARGE SCALE GENOMIC DNA]</scope>
    <source>
        <strain evidence="2 3">NQ4044</strain>
    </source>
</reference>
<dbReference type="Proteomes" id="UP000003026">
    <property type="component" value="Unassembled WGS sequence"/>
</dbReference>
<organism evidence="2 3">
    <name type="scientific">Helicobacter pylori NQ4044</name>
    <dbReference type="NCBI Taxonomy" id="992028"/>
    <lineage>
        <taxon>Bacteria</taxon>
        <taxon>Pseudomonadati</taxon>
        <taxon>Campylobacterota</taxon>
        <taxon>Epsilonproteobacteria</taxon>
        <taxon>Campylobacterales</taxon>
        <taxon>Helicobacteraceae</taxon>
        <taxon>Helicobacter</taxon>
    </lineage>
</organism>
<evidence type="ECO:0000256" key="1">
    <source>
        <dbReference type="SAM" id="MobiDB-lite"/>
    </source>
</evidence>
<dbReference type="PATRIC" id="fig|992028.3.peg.1242"/>
<protein>
    <submittedName>
        <fullName evidence="2">Uncharacterized protein</fullName>
    </submittedName>
</protein>
<gene>
    <name evidence="2" type="ORF">HPNQ4044_1278</name>
</gene>
<accession>I9QQP7</accession>
<evidence type="ECO:0000313" key="3">
    <source>
        <dbReference type="Proteomes" id="UP000003026"/>
    </source>
</evidence>
<feature type="region of interest" description="Disordered" evidence="1">
    <location>
        <begin position="1"/>
        <end position="38"/>
    </location>
</feature>
<name>I9QQP7_HELPX</name>
<sequence length="38" mass="4194">MVAKNSRNGLIGSLLTPNDKRKDANALNLDETNPKRNN</sequence>
<comment type="caution">
    <text evidence="2">The sequence shown here is derived from an EMBL/GenBank/DDBJ whole genome shotgun (WGS) entry which is preliminary data.</text>
</comment>